<evidence type="ECO:0000313" key="2">
    <source>
        <dbReference type="Proteomes" id="UP000005019"/>
    </source>
</evidence>
<keyword evidence="2" id="KW-1185">Reference proteome</keyword>
<proteinExistence type="predicted"/>
<gene>
    <name evidence="1" type="ORF">METUNv1_00738</name>
</gene>
<dbReference type="Proteomes" id="UP000005019">
    <property type="component" value="Unassembled WGS sequence"/>
</dbReference>
<reference evidence="1 2" key="1">
    <citation type="journal article" date="2011" name="J. Bacteriol.">
        <title>Genome sequence of Methyloversatilis universalis FAM5T, a methylotrophic representative of the order Rhodocyclales.</title>
        <authorList>
            <person name="Kittichotirat W."/>
            <person name="Good N.M."/>
            <person name="Hall R."/>
            <person name="Bringel F."/>
            <person name="Lajus A."/>
            <person name="Medigue C."/>
            <person name="Smalley N.E."/>
            <person name="Beck D."/>
            <person name="Bumgarner R."/>
            <person name="Vuilleumier S."/>
            <person name="Kalyuzhnaya M.G."/>
        </authorList>
    </citation>
    <scope>NUCLEOTIDE SEQUENCE [LARGE SCALE GENOMIC DNA]</scope>
    <source>
        <strain evidence="2">ATCC BAA-1314 / JCM 13912 / FAM5</strain>
    </source>
</reference>
<dbReference type="eggNOG" id="ENOG50316EV">
    <property type="taxonomic scope" value="Bacteria"/>
</dbReference>
<dbReference type="AlphaFoldDB" id="F5R9B5"/>
<protein>
    <submittedName>
        <fullName evidence="1">Uncharacterized protein</fullName>
    </submittedName>
</protein>
<organism evidence="1 2">
    <name type="scientific">Methyloversatilis universalis (strain ATCC BAA-1314 / DSM 25237 / JCM 13912 / CCUG 52030 / FAM5)</name>
    <dbReference type="NCBI Taxonomy" id="1000565"/>
    <lineage>
        <taxon>Bacteria</taxon>
        <taxon>Pseudomonadati</taxon>
        <taxon>Pseudomonadota</taxon>
        <taxon>Betaproteobacteria</taxon>
        <taxon>Nitrosomonadales</taxon>
        <taxon>Sterolibacteriaceae</taxon>
        <taxon>Methyloversatilis</taxon>
    </lineage>
</organism>
<dbReference type="STRING" id="1000565.METUNv1_00738"/>
<name>F5R9B5_METUF</name>
<evidence type="ECO:0000313" key="1">
    <source>
        <dbReference type="EMBL" id="EGK72906.1"/>
    </source>
</evidence>
<dbReference type="OrthoDB" id="8560222at2"/>
<comment type="caution">
    <text evidence="1">The sequence shown here is derived from an EMBL/GenBank/DDBJ whole genome shotgun (WGS) entry which is preliminary data.</text>
</comment>
<sequence>MSSRALQLDLGPHGLQLARAGQVLHASAQVLALQALPAALDALPPAATPRRAALSVGIDNAWVRWQVIDIPPAVSGREERAALVRARMAEVFGSAAQGWAVAWDDRPASTVLACALDAGVLQHLQAWTTARGLRLQSVQPAWLRGYAALRGDAALGGYAELSHGWLCLGLWSGGRWLHVRGEAMSDPAGLATVLERRLAAFDGDLDGGRLFLRGMPAVSLPRGWQCVAGADR</sequence>
<dbReference type="EMBL" id="AFHG01000030">
    <property type="protein sequence ID" value="EGK72906.1"/>
    <property type="molecule type" value="Genomic_DNA"/>
</dbReference>
<accession>F5R9B5</accession>